<dbReference type="PROSITE" id="PS01187">
    <property type="entry name" value="EGF_CA"/>
    <property type="match status" value="1"/>
</dbReference>
<dbReference type="PROSITE" id="PS00107">
    <property type="entry name" value="PROTEIN_KINASE_ATP"/>
    <property type="match status" value="1"/>
</dbReference>
<evidence type="ECO:0000313" key="24">
    <source>
        <dbReference type="EMBL" id="KCW68171.1"/>
    </source>
</evidence>
<evidence type="ECO:0000256" key="5">
    <source>
        <dbReference type="ARBA" id="ARBA00022679"/>
    </source>
</evidence>
<dbReference type="InterPro" id="IPR017441">
    <property type="entry name" value="Protein_kinase_ATP_BS"/>
</dbReference>
<keyword evidence="5" id="KW-0808">Transferase</keyword>
<dbReference type="AlphaFoldDB" id="A0A059BQJ6"/>
<name>A0A059BQJ6_EUCGR</name>
<dbReference type="GO" id="GO:0007166">
    <property type="term" value="P:cell surface receptor signaling pathway"/>
    <property type="evidence" value="ECO:0000318"/>
    <property type="project" value="GO_Central"/>
</dbReference>
<keyword evidence="7 21" id="KW-0732">Signal</keyword>
<dbReference type="OMA" id="IACMERR"/>
<evidence type="ECO:0000256" key="18">
    <source>
        <dbReference type="PROSITE-ProRule" id="PRU00076"/>
    </source>
</evidence>
<dbReference type="FunFam" id="1.10.510.10:FF:000084">
    <property type="entry name" value="Wall-associated receptor kinase 2"/>
    <property type="match status" value="1"/>
</dbReference>
<proteinExistence type="predicted"/>
<comment type="subcellular location">
    <subcellularLocation>
        <location evidence="1">Membrane</location>
        <topology evidence="1">Single-pass type I membrane protein</topology>
    </subcellularLocation>
</comment>
<dbReference type="FunFam" id="2.10.25.10:FF:000038">
    <property type="entry name" value="Fibrillin 2"/>
    <property type="match status" value="1"/>
</dbReference>
<dbReference type="PROSITE" id="PS50011">
    <property type="entry name" value="PROTEIN_KINASE_DOM"/>
    <property type="match status" value="1"/>
</dbReference>
<dbReference type="Pfam" id="PF00069">
    <property type="entry name" value="Pkinase"/>
    <property type="match status" value="1"/>
</dbReference>
<keyword evidence="8" id="KW-0677">Repeat</keyword>
<feature type="signal peptide" evidence="21">
    <location>
        <begin position="1"/>
        <end position="19"/>
    </location>
</feature>
<dbReference type="PROSITE" id="PS00010">
    <property type="entry name" value="ASX_HYDROXYL"/>
    <property type="match status" value="1"/>
</dbReference>
<evidence type="ECO:0000259" key="22">
    <source>
        <dbReference type="PROSITE" id="PS50011"/>
    </source>
</evidence>
<evidence type="ECO:0000256" key="9">
    <source>
        <dbReference type="ARBA" id="ARBA00022741"/>
    </source>
</evidence>
<feature type="transmembrane region" description="Helical" evidence="20">
    <location>
        <begin position="341"/>
        <end position="365"/>
    </location>
</feature>
<gene>
    <name evidence="24" type="ORF">EUGRSUZ_F01840</name>
</gene>
<dbReference type="PANTHER" id="PTHR27005">
    <property type="entry name" value="WALL-ASSOCIATED RECEPTOR KINASE-LIKE 21"/>
    <property type="match status" value="1"/>
</dbReference>
<dbReference type="SMART" id="SM00181">
    <property type="entry name" value="EGF"/>
    <property type="match status" value="2"/>
</dbReference>
<feature type="domain" description="EGF-like" evidence="23">
    <location>
        <begin position="297"/>
        <end position="337"/>
    </location>
</feature>
<evidence type="ECO:0000256" key="8">
    <source>
        <dbReference type="ARBA" id="ARBA00022737"/>
    </source>
</evidence>
<dbReference type="InterPro" id="IPR000152">
    <property type="entry name" value="EGF-type_Asp/Asn_hydroxyl_site"/>
</dbReference>
<keyword evidence="10" id="KW-0418">Kinase</keyword>
<dbReference type="eggNOG" id="ENOG502SMEV">
    <property type="taxonomic scope" value="Eukaryota"/>
</dbReference>
<evidence type="ECO:0000256" key="14">
    <source>
        <dbReference type="ARBA" id="ARBA00023157"/>
    </source>
</evidence>
<dbReference type="PANTHER" id="PTHR27005:SF315">
    <property type="entry name" value="PROTEIN KINASE DOMAIN-CONTAINING PROTEIN"/>
    <property type="match status" value="1"/>
</dbReference>
<dbReference type="InterPro" id="IPR001881">
    <property type="entry name" value="EGF-like_Ca-bd_dom"/>
</dbReference>
<evidence type="ECO:0000256" key="1">
    <source>
        <dbReference type="ARBA" id="ARBA00004479"/>
    </source>
</evidence>
<feature type="chain" id="PRO_5001568886" description="Protein kinase domain-containing protein" evidence="21">
    <location>
        <begin position="20"/>
        <end position="742"/>
    </location>
</feature>
<evidence type="ECO:0000256" key="19">
    <source>
        <dbReference type="PROSITE-ProRule" id="PRU10141"/>
    </source>
</evidence>
<dbReference type="GO" id="GO:0005509">
    <property type="term" value="F:calcium ion binding"/>
    <property type="evidence" value="ECO:0007669"/>
    <property type="project" value="InterPro"/>
</dbReference>
<dbReference type="InterPro" id="IPR011009">
    <property type="entry name" value="Kinase-like_dom_sf"/>
</dbReference>
<evidence type="ECO:0000256" key="20">
    <source>
        <dbReference type="SAM" id="Phobius"/>
    </source>
</evidence>
<organism evidence="24">
    <name type="scientific">Eucalyptus grandis</name>
    <name type="common">Flooded gum</name>
    <dbReference type="NCBI Taxonomy" id="71139"/>
    <lineage>
        <taxon>Eukaryota</taxon>
        <taxon>Viridiplantae</taxon>
        <taxon>Streptophyta</taxon>
        <taxon>Embryophyta</taxon>
        <taxon>Tracheophyta</taxon>
        <taxon>Spermatophyta</taxon>
        <taxon>Magnoliopsida</taxon>
        <taxon>eudicotyledons</taxon>
        <taxon>Gunneridae</taxon>
        <taxon>Pentapetalae</taxon>
        <taxon>rosids</taxon>
        <taxon>malvids</taxon>
        <taxon>Myrtales</taxon>
        <taxon>Myrtaceae</taxon>
        <taxon>Myrtoideae</taxon>
        <taxon>Eucalypteae</taxon>
        <taxon>Eucalyptus</taxon>
    </lineage>
</organism>
<accession>A0A059BQJ6</accession>
<dbReference type="CDD" id="cd00054">
    <property type="entry name" value="EGF_CA"/>
    <property type="match status" value="1"/>
</dbReference>
<keyword evidence="2" id="KW-0723">Serine/threonine-protein kinase</keyword>
<dbReference type="GO" id="GO:0005524">
    <property type="term" value="F:ATP binding"/>
    <property type="evidence" value="ECO:0007669"/>
    <property type="project" value="UniProtKB-UniRule"/>
</dbReference>
<evidence type="ECO:0000256" key="2">
    <source>
        <dbReference type="ARBA" id="ARBA00022527"/>
    </source>
</evidence>
<evidence type="ECO:0000256" key="16">
    <source>
        <dbReference type="ARBA" id="ARBA00047558"/>
    </source>
</evidence>
<keyword evidence="9 19" id="KW-0547">Nucleotide-binding</keyword>
<comment type="caution">
    <text evidence="18">Lacks conserved residue(s) required for the propagation of feature annotation.</text>
</comment>
<keyword evidence="12 20" id="KW-1133">Transmembrane helix</keyword>
<dbReference type="EMBL" id="KK198758">
    <property type="protein sequence ID" value="KCW68171.1"/>
    <property type="molecule type" value="Genomic_DNA"/>
</dbReference>
<evidence type="ECO:0000256" key="11">
    <source>
        <dbReference type="ARBA" id="ARBA00022840"/>
    </source>
</evidence>
<keyword evidence="6 20" id="KW-0812">Transmembrane</keyword>
<evidence type="ECO:0000256" key="3">
    <source>
        <dbReference type="ARBA" id="ARBA00022536"/>
    </source>
</evidence>
<dbReference type="InterPro" id="IPR008271">
    <property type="entry name" value="Ser/Thr_kinase_AS"/>
</dbReference>
<evidence type="ECO:0000256" key="13">
    <source>
        <dbReference type="ARBA" id="ARBA00023136"/>
    </source>
</evidence>
<comment type="catalytic activity">
    <reaction evidence="16">
        <text>L-seryl-[protein] + ATP = O-phospho-L-seryl-[protein] + ADP + H(+)</text>
        <dbReference type="Rhea" id="RHEA:17989"/>
        <dbReference type="Rhea" id="RHEA-COMP:9863"/>
        <dbReference type="Rhea" id="RHEA-COMP:11604"/>
        <dbReference type="ChEBI" id="CHEBI:15378"/>
        <dbReference type="ChEBI" id="CHEBI:29999"/>
        <dbReference type="ChEBI" id="CHEBI:30616"/>
        <dbReference type="ChEBI" id="CHEBI:83421"/>
        <dbReference type="ChEBI" id="CHEBI:456216"/>
    </reaction>
</comment>
<evidence type="ECO:0000256" key="10">
    <source>
        <dbReference type="ARBA" id="ARBA00022777"/>
    </source>
</evidence>
<dbReference type="PROSITE" id="PS00108">
    <property type="entry name" value="PROTEIN_KINASE_ST"/>
    <property type="match status" value="1"/>
</dbReference>
<dbReference type="SUPFAM" id="SSF57196">
    <property type="entry name" value="EGF/Laminin"/>
    <property type="match status" value="1"/>
</dbReference>
<keyword evidence="13 20" id="KW-0472">Membrane</keyword>
<keyword evidence="14" id="KW-1015">Disulfide bond</keyword>
<dbReference type="InParanoid" id="A0A059BQJ6"/>
<keyword evidence="11 19" id="KW-0067">ATP-binding</keyword>
<feature type="binding site" evidence="19">
    <location>
        <position position="439"/>
    </location>
    <ligand>
        <name>ATP</name>
        <dbReference type="ChEBI" id="CHEBI:30616"/>
    </ligand>
</feature>
<evidence type="ECO:0000256" key="12">
    <source>
        <dbReference type="ARBA" id="ARBA00022989"/>
    </source>
</evidence>
<evidence type="ECO:0000256" key="15">
    <source>
        <dbReference type="ARBA" id="ARBA00023180"/>
    </source>
</evidence>
<dbReference type="InterPro" id="IPR045274">
    <property type="entry name" value="WAK-like"/>
</dbReference>
<dbReference type="GO" id="GO:0030247">
    <property type="term" value="F:polysaccharide binding"/>
    <property type="evidence" value="ECO:0007669"/>
    <property type="project" value="InterPro"/>
</dbReference>
<dbReference type="SUPFAM" id="SSF56112">
    <property type="entry name" value="Protein kinase-like (PK-like)"/>
    <property type="match status" value="1"/>
</dbReference>
<dbReference type="InterPro" id="IPR025287">
    <property type="entry name" value="WAK_GUB"/>
</dbReference>
<evidence type="ECO:0000256" key="17">
    <source>
        <dbReference type="ARBA" id="ARBA00047951"/>
    </source>
</evidence>
<feature type="domain" description="Protein kinase" evidence="22">
    <location>
        <begin position="402"/>
        <end position="691"/>
    </location>
</feature>
<dbReference type="SMART" id="SM00179">
    <property type="entry name" value="EGF_CA"/>
    <property type="match status" value="1"/>
</dbReference>
<dbReference type="InterPro" id="IPR000742">
    <property type="entry name" value="EGF"/>
</dbReference>
<dbReference type="Gramene" id="KCW68171">
    <property type="protein sequence ID" value="KCW68171"/>
    <property type="gene ID" value="EUGRSUZ_F01840"/>
</dbReference>
<evidence type="ECO:0000256" key="6">
    <source>
        <dbReference type="ARBA" id="ARBA00022692"/>
    </source>
</evidence>
<protein>
    <recommendedName>
        <fullName evidence="25">Protein kinase domain-containing protein</fullName>
    </recommendedName>
</protein>
<reference evidence="24" key="1">
    <citation type="submission" date="2013-07" db="EMBL/GenBank/DDBJ databases">
        <title>The genome of Eucalyptus grandis.</title>
        <authorList>
            <person name="Schmutz J."/>
            <person name="Hayes R."/>
            <person name="Myburg A."/>
            <person name="Tuskan G."/>
            <person name="Grattapaglia D."/>
            <person name="Rokhsar D.S."/>
        </authorList>
    </citation>
    <scope>NUCLEOTIDE SEQUENCE</scope>
    <source>
        <tissue evidence="24">Leaf extractions</tissue>
    </source>
</reference>
<dbReference type="PROSITE" id="PS50026">
    <property type="entry name" value="EGF_3"/>
    <property type="match status" value="1"/>
</dbReference>
<dbReference type="InterPro" id="IPR000719">
    <property type="entry name" value="Prot_kinase_dom"/>
</dbReference>
<dbReference type="SMART" id="SM00220">
    <property type="entry name" value="S_TKc"/>
    <property type="match status" value="1"/>
</dbReference>
<evidence type="ECO:0000256" key="21">
    <source>
        <dbReference type="SAM" id="SignalP"/>
    </source>
</evidence>
<dbReference type="Pfam" id="PF13947">
    <property type="entry name" value="GUB_WAK_bind"/>
    <property type="match status" value="1"/>
</dbReference>
<dbReference type="GO" id="GO:0005886">
    <property type="term" value="C:plasma membrane"/>
    <property type="evidence" value="ECO:0000318"/>
    <property type="project" value="GO_Central"/>
</dbReference>
<keyword evidence="3 18" id="KW-0245">EGF-like domain</keyword>
<evidence type="ECO:0008006" key="25">
    <source>
        <dbReference type="Google" id="ProtNLM"/>
    </source>
</evidence>
<dbReference type="InterPro" id="IPR018097">
    <property type="entry name" value="EGF_Ca-bd_CS"/>
</dbReference>
<keyword evidence="15" id="KW-0325">Glycoprotein</keyword>
<keyword evidence="4" id="KW-0597">Phosphoprotein</keyword>
<comment type="catalytic activity">
    <reaction evidence="17">
        <text>L-threonyl-[protein] + ATP = O-phospho-L-threonyl-[protein] + ADP + H(+)</text>
        <dbReference type="Rhea" id="RHEA:46608"/>
        <dbReference type="Rhea" id="RHEA-COMP:11060"/>
        <dbReference type="Rhea" id="RHEA-COMP:11605"/>
        <dbReference type="ChEBI" id="CHEBI:15378"/>
        <dbReference type="ChEBI" id="CHEBI:30013"/>
        <dbReference type="ChEBI" id="CHEBI:30616"/>
        <dbReference type="ChEBI" id="CHEBI:61977"/>
        <dbReference type="ChEBI" id="CHEBI:456216"/>
    </reaction>
</comment>
<dbReference type="GO" id="GO:0004674">
    <property type="term" value="F:protein serine/threonine kinase activity"/>
    <property type="evidence" value="ECO:0007669"/>
    <property type="project" value="UniProtKB-KW"/>
</dbReference>
<sequence>MKAAVMMAAVACFLPMALALATFTEKDNCDRMCGNMSVPFPFGLDESCARNSDFILICNHSFSPPKLFFDEEILVFDISVVNGTISIGIYISYDCYDPNGNLLDEAYPDTSFTMSEDGHYTFSDTRNKLTVFGCDTSALISDAAGTFGCGCSSYCREAINFTAESACSGLGCCQTSIPKSLRTLNISMNSTTNYESVQEFSSCGSAFVVDQESFHVSDYKLPVPADIREHVDSKVVLDWVVERNLSCEEAKSNSSSYACGANSICSYFENGQGYRCSCEAGYMGNPYVHPTSPGCRDIDECEDPRQHSCHGNCKNKPGNYTCDCPFGMSGDGKVGCQISRLAIIAAAIVAATLFIIVIGLVLFICKKRAKERYFRKNGGEILKHQRVKIFSEAQLAKATNNYDADNKLGEGGFASVYKGRIEGDVLVAVKKPRDVLVRKTKDTSKDMSLDTHDEFLHEIGIISQVNHKNLVKLLGICLETKVPLLVYEFIPNGTLYHHIHDKRSTVLRLWKNCLRIALETALALEYLHSLADPPIIHSDVKSLNILLDEKYSAKVSDFGASILISPGNTHIADRIQGTIGYLDPEYVTTGELTTKSDVYSFGVVLVELLTGESPPRRAQSGEKINIIQSFISVVENRTLLHMTNFEASNASEVREIEGVGLLARRCLIYNGVNRPTMKEVAEQLARINKSLWADQQNDEETQSLLDEVRGDSLWTSISEMNKPESIDLSVFDIEAATSSSGI</sequence>
<evidence type="ECO:0000256" key="4">
    <source>
        <dbReference type="ARBA" id="ARBA00022553"/>
    </source>
</evidence>
<dbReference type="Gene3D" id="1.10.510.10">
    <property type="entry name" value="Transferase(Phosphotransferase) domain 1"/>
    <property type="match status" value="1"/>
</dbReference>
<dbReference type="Gene3D" id="3.30.200.20">
    <property type="entry name" value="Phosphorylase Kinase, domain 1"/>
    <property type="match status" value="1"/>
</dbReference>
<dbReference type="Gene3D" id="2.10.25.10">
    <property type="entry name" value="Laminin"/>
    <property type="match status" value="1"/>
</dbReference>
<evidence type="ECO:0000259" key="23">
    <source>
        <dbReference type="PROSITE" id="PS50026"/>
    </source>
</evidence>
<evidence type="ECO:0000256" key="7">
    <source>
        <dbReference type="ARBA" id="ARBA00022729"/>
    </source>
</evidence>